<dbReference type="Proteomes" id="UP000186465">
    <property type="component" value="Unassembled WGS sequence"/>
</dbReference>
<reference evidence="3" key="1">
    <citation type="submission" date="2016-11" db="EMBL/GenBank/DDBJ databases">
        <title>Actinomyces gypaetusis sp. nov. isolated from Gypaetus barbatus in Qinghai Tibet Plateau China.</title>
        <authorList>
            <person name="Meng X."/>
        </authorList>
    </citation>
    <scope>NUCLEOTIDE SEQUENCE [LARGE SCALE GENOMIC DNA]</scope>
    <source>
        <strain evidence="3">DSM 15383</strain>
    </source>
</reference>
<protein>
    <recommendedName>
        <fullName evidence="4">Flp pilus-assembly TadG-like N-terminal domain-containing protein</fullName>
    </recommendedName>
</protein>
<feature type="chain" id="PRO_5039537696" description="Flp pilus-assembly TadG-like N-terminal domain-containing protein" evidence="1">
    <location>
        <begin position="19"/>
        <end position="152"/>
    </location>
</feature>
<feature type="signal peptide" evidence="1">
    <location>
        <begin position="1"/>
        <end position="18"/>
    </location>
</feature>
<evidence type="ECO:0008006" key="4">
    <source>
        <dbReference type="Google" id="ProtNLM"/>
    </source>
</evidence>
<name>A0A1Q5PST0_9ACTO</name>
<accession>A0A1Q5PST0</accession>
<dbReference type="EMBL" id="MPDM01000001">
    <property type="protein sequence ID" value="OKL50641.1"/>
    <property type="molecule type" value="Genomic_DNA"/>
</dbReference>
<proteinExistence type="predicted"/>
<dbReference type="AlphaFoldDB" id="A0A1Q5PST0"/>
<organism evidence="2 3">
    <name type="scientific">Boudabousia marimammalium</name>
    <dbReference type="NCBI Taxonomy" id="156892"/>
    <lineage>
        <taxon>Bacteria</taxon>
        <taxon>Bacillati</taxon>
        <taxon>Actinomycetota</taxon>
        <taxon>Actinomycetes</taxon>
        <taxon>Actinomycetales</taxon>
        <taxon>Actinomycetaceae</taxon>
        <taxon>Boudabousia</taxon>
    </lineage>
</organism>
<evidence type="ECO:0000313" key="2">
    <source>
        <dbReference type="EMBL" id="OKL50641.1"/>
    </source>
</evidence>
<keyword evidence="3" id="KW-1185">Reference proteome</keyword>
<comment type="caution">
    <text evidence="2">The sequence shown here is derived from an EMBL/GenBank/DDBJ whole genome shotgun (WGS) entry which is preliminary data.</text>
</comment>
<sequence length="152" mass="15344">MAAVAGLGLILTGGVLSAGQYAAATSQAQAAADLAALSAVKAQAMRSFDAAGQSGLLQAQPAGIQAGQQRQPQAGYRLEPCQLADKIISGQGAILTHCESYGSLSSQRLNSQGNAPNSAGSRVGVKLHVAWPLQLAGFAELKVPARAHAVID</sequence>
<gene>
    <name evidence="2" type="ORF">BM477_01435</name>
</gene>
<keyword evidence="1" id="KW-0732">Signal</keyword>
<evidence type="ECO:0000313" key="3">
    <source>
        <dbReference type="Proteomes" id="UP000186465"/>
    </source>
</evidence>
<evidence type="ECO:0000256" key="1">
    <source>
        <dbReference type="SAM" id="SignalP"/>
    </source>
</evidence>